<evidence type="ECO:0000313" key="7">
    <source>
        <dbReference type="EMBL" id="TNY31786.1"/>
    </source>
</evidence>
<proteinExistence type="inferred from homology"/>
<dbReference type="CDD" id="cd18622">
    <property type="entry name" value="GH32_Inu-like"/>
    <property type="match status" value="1"/>
</dbReference>
<protein>
    <submittedName>
        <fullName evidence="7">Glycoside hydrolase family 32 protein</fullName>
    </submittedName>
</protein>
<evidence type="ECO:0000256" key="1">
    <source>
        <dbReference type="ARBA" id="ARBA00009902"/>
    </source>
</evidence>
<keyword evidence="2 4" id="KW-0378">Hydrolase</keyword>
<dbReference type="InterPro" id="IPR018053">
    <property type="entry name" value="Glyco_hydro_32_AS"/>
</dbReference>
<dbReference type="AlphaFoldDB" id="A0A5C5GDW4"/>
<evidence type="ECO:0000256" key="3">
    <source>
        <dbReference type="ARBA" id="ARBA00023295"/>
    </source>
</evidence>
<feature type="domain" description="Glycosyl hydrolase family 32 C-terminal" evidence="6">
    <location>
        <begin position="376"/>
        <end position="427"/>
    </location>
</feature>
<evidence type="ECO:0000256" key="2">
    <source>
        <dbReference type="ARBA" id="ARBA00022801"/>
    </source>
</evidence>
<dbReference type="SMART" id="SM00640">
    <property type="entry name" value="Glyco_32"/>
    <property type="match status" value="1"/>
</dbReference>
<comment type="caution">
    <text evidence="7">The sequence shown here is derived from an EMBL/GenBank/DDBJ whole genome shotgun (WGS) entry which is preliminary data.</text>
</comment>
<dbReference type="GO" id="GO:0005737">
    <property type="term" value="C:cytoplasm"/>
    <property type="evidence" value="ECO:0007669"/>
    <property type="project" value="TreeGrafter"/>
</dbReference>
<dbReference type="GO" id="GO:0004575">
    <property type="term" value="F:sucrose alpha-glucosidase activity"/>
    <property type="evidence" value="ECO:0007669"/>
    <property type="project" value="TreeGrafter"/>
</dbReference>
<keyword evidence="8" id="KW-1185">Reference proteome</keyword>
<dbReference type="InterPro" id="IPR001362">
    <property type="entry name" value="Glyco_hydro_32"/>
</dbReference>
<evidence type="ECO:0000259" key="5">
    <source>
        <dbReference type="Pfam" id="PF00251"/>
    </source>
</evidence>
<dbReference type="InterPro" id="IPR023296">
    <property type="entry name" value="Glyco_hydro_beta-prop_sf"/>
</dbReference>
<accession>A0A5C5GDW4</accession>
<dbReference type="GO" id="GO:0005987">
    <property type="term" value="P:sucrose catabolic process"/>
    <property type="evidence" value="ECO:0007669"/>
    <property type="project" value="TreeGrafter"/>
</dbReference>
<keyword evidence="3 4" id="KW-0326">Glycosidase</keyword>
<dbReference type="PANTHER" id="PTHR42800:SF1">
    <property type="entry name" value="EXOINULINASE INUD (AFU_ORTHOLOGUE AFUA_5G00480)"/>
    <property type="match status" value="1"/>
</dbReference>
<dbReference type="RefSeq" id="WP_140192466.1">
    <property type="nucleotide sequence ID" value="NZ_CP065915.1"/>
</dbReference>
<feature type="domain" description="Glycosyl hydrolase family 32 N-terminal" evidence="5">
    <location>
        <begin position="10"/>
        <end position="304"/>
    </location>
</feature>
<dbReference type="PROSITE" id="PS00609">
    <property type="entry name" value="GLYCOSYL_HYDROL_F32"/>
    <property type="match status" value="1"/>
</dbReference>
<organism evidence="7 8">
    <name type="scientific">Pelagovum pacificum</name>
    <dbReference type="NCBI Taxonomy" id="2588711"/>
    <lineage>
        <taxon>Bacteria</taxon>
        <taxon>Pseudomonadati</taxon>
        <taxon>Pseudomonadota</taxon>
        <taxon>Alphaproteobacteria</taxon>
        <taxon>Rhodobacterales</taxon>
        <taxon>Paracoccaceae</taxon>
        <taxon>Pelagovum</taxon>
    </lineage>
</organism>
<dbReference type="Gene3D" id="2.115.10.20">
    <property type="entry name" value="Glycosyl hydrolase domain, family 43"/>
    <property type="match status" value="1"/>
</dbReference>
<dbReference type="InterPro" id="IPR013189">
    <property type="entry name" value="Glyco_hydro_32_C"/>
</dbReference>
<dbReference type="OrthoDB" id="9801455at2"/>
<dbReference type="Pfam" id="PF00251">
    <property type="entry name" value="Glyco_hydro_32N"/>
    <property type="match status" value="1"/>
</dbReference>
<dbReference type="Pfam" id="PF08244">
    <property type="entry name" value="Glyco_hydro_32C"/>
    <property type="match status" value="1"/>
</dbReference>
<evidence type="ECO:0000256" key="4">
    <source>
        <dbReference type="RuleBase" id="RU362110"/>
    </source>
</evidence>
<evidence type="ECO:0000259" key="6">
    <source>
        <dbReference type="Pfam" id="PF08244"/>
    </source>
</evidence>
<sequence>MTEKFRPRLHFTPSVGWMNDPNGMIRSAGYWHLFFQYDPDSITHGPMHWGHARSRDLTTWEELPVALYPDDLGTCFSGSAVETPEGEVKLFYTSHRLDGEGRDFQQQCLVHADLGAGTFDKDPGNPVIPNPGLVAFRDPKVIRIDAGWVMLVTEGQTVGFYGSDDLRTWRHLSSFGEGEGRHSDEPWECPDLVPLTAPDGSEVWMLIIGVNPGAYAEGSGTQYFLGQFDGLRFENLNPPETELWLDHGRDYYAAQTFFERDPSGPPVAIGWASNWRYAKQTPTEAFRGVMSLPRALQLVETQDGLRVAASLPDEVRKAVIGSDDPAVQLAETTIELGERQVLSVTLFGEAEPQFMIERPAPDRVRVRTLRPEDPTLPTFGHDYDVTSPWSGPLPVMVLMDHGLVELCAGDGRLWLTNLFYPDAPEASARFDVWG</sequence>
<dbReference type="PANTHER" id="PTHR42800">
    <property type="entry name" value="EXOINULINASE INUD (AFU_ORTHOLOGUE AFUA_5G00480)"/>
    <property type="match status" value="1"/>
</dbReference>
<comment type="similarity">
    <text evidence="1 4">Belongs to the glycosyl hydrolase 32 family.</text>
</comment>
<dbReference type="EMBL" id="VFFF01000001">
    <property type="protein sequence ID" value="TNY31786.1"/>
    <property type="molecule type" value="Genomic_DNA"/>
</dbReference>
<dbReference type="Proteomes" id="UP000314011">
    <property type="component" value="Unassembled WGS sequence"/>
</dbReference>
<name>A0A5C5GDW4_9RHOB</name>
<dbReference type="SUPFAM" id="SSF75005">
    <property type="entry name" value="Arabinanase/levansucrase/invertase"/>
    <property type="match status" value="1"/>
</dbReference>
<reference evidence="7 8" key="1">
    <citation type="submission" date="2019-06" db="EMBL/GenBank/DDBJ databases">
        <title>Genome of new Rhodobacteraceae sp. SM1903.</title>
        <authorList>
            <person name="Ren X."/>
        </authorList>
    </citation>
    <scope>NUCLEOTIDE SEQUENCE [LARGE SCALE GENOMIC DNA]</scope>
    <source>
        <strain evidence="7 8">SM1903</strain>
    </source>
</reference>
<dbReference type="InterPro" id="IPR013148">
    <property type="entry name" value="Glyco_hydro_32_N"/>
</dbReference>
<evidence type="ECO:0000313" key="8">
    <source>
        <dbReference type="Proteomes" id="UP000314011"/>
    </source>
</evidence>
<gene>
    <name evidence="7" type="ORF">FHY64_00330</name>
</gene>